<keyword evidence="1" id="KW-1133">Transmembrane helix</keyword>
<organism evidence="2 3">
    <name type="scientific">Phyllostomus discolor</name>
    <name type="common">pale spear-nosed bat</name>
    <dbReference type="NCBI Taxonomy" id="89673"/>
    <lineage>
        <taxon>Eukaryota</taxon>
        <taxon>Metazoa</taxon>
        <taxon>Chordata</taxon>
        <taxon>Craniata</taxon>
        <taxon>Vertebrata</taxon>
        <taxon>Euteleostomi</taxon>
        <taxon>Mammalia</taxon>
        <taxon>Eutheria</taxon>
        <taxon>Laurasiatheria</taxon>
        <taxon>Chiroptera</taxon>
        <taxon>Yangochiroptera</taxon>
        <taxon>Phyllostomidae</taxon>
        <taxon>Phyllostominae</taxon>
        <taxon>Phyllostomus</taxon>
    </lineage>
</organism>
<protein>
    <submittedName>
        <fullName evidence="2">Uncharacterized protein</fullName>
    </submittedName>
</protein>
<proteinExistence type="predicted"/>
<gene>
    <name evidence="2" type="ORF">HJG60_010369</name>
</gene>
<comment type="caution">
    <text evidence="2">The sequence shown here is derived from an EMBL/GenBank/DDBJ whole genome shotgun (WGS) entry which is preliminary data.</text>
</comment>
<sequence>MPEEGGMATGAPDQPGRVWLCHSLKGRRPGRRQTGPLGQIGLSTQGVGHSLQGLPEQSPETQSFQSLLSQLFWFALILLSFVSSLLFYYRCPHFSPFALLHPFQAAPPHAAPPHSHRQSPHPLSTAVGLSFMFFD</sequence>
<keyword evidence="1" id="KW-0812">Transmembrane</keyword>
<dbReference type="EMBL" id="JABVXQ010000003">
    <property type="protein sequence ID" value="KAF6120043.1"/>
    <property type="molecule type" value="Genomic_DNA"/>
</dbReference>
<keyword evidence="1" id="KW-0472">Membrane</keyword>
<evidence type="ECO:0000313" key="3">
    <source>
        <dbReference type="Proteomes" id="UP000664940"/>
    </source>
</evidence>
<evidence type="ECO:0000256" key="1">
    <source>
        <dbReference type="SAM" id="Phobius"/>
    </source>
</evidence>
<accession>A0A834AZ99</accession>
<feature type="transmembrane region" description="Helical" evidence="1">
    <location>
        <begin position="71"/>
        <end position="89"/>
    </location>
</feature>
<name>A0A834AZ99_9CHIR</name>
<reference evidence="2 3" key="1">
    <citation type="journal article" date="2020" name="Nature">
        <title>Six reference-quality genomes reveal evolution of bat adaptations.</title>
        <authorList>
            <person name="Jebb D."/>
            <person name="Huang Z."/>
            <person name="Pippel M."/>
            <person name="Hughes G.M."/>
            <person name="Lavrichenko K."/>
            <person name="Devanna P."/>
            <person name="Winkler S."/>
            <person name="Jermiin L.S."/>
            <person name="Skirmuntt E.C."/>
            <person name="Katzourakis A."/>
            <person name="Burkitt-Gray L."/>
            <person name="Ray D.A."/>
            <person name="Sullivan K.A.M."/>
            <person name="Roscito J.G."/>
            <person name="Kirilenko B.M."/>
            <person name="Davalos L.M."/>
            <person name="Corthals A.P."/>
            <person name="Power M.L."/>
            <person name="Jones G."/>
            <person name="Ransome R.D."/>
            <person name="Dechmann D.K.N."/>
            <person name="Locatelli A.G."/>
            <person name="Puechmaille S.J."/>
            <person name="Fedrigo O."/>
            <person name="Jarvis E.D."/>
            <person name="Hiller M."/>
            <person name="Vernes S.C."/>
            <person name="Myers E.W."/>
            <person name="Teeling E.C."/>
        </authorList>
    </citation>
    <scope>NUCLEOTIDE SEQUENCE [LARGE SCALE GENOMIC DNA]</scope>
    <source>
        <strain evidence="2">Bat1K_MPI-CBG_1</strain>
    </source>
</reference>
<dbReference type="Proteomes" id="UP000664940">
    <property type="component" value="Unassembled WGS sequence"/>
</dbReference>
<dbReference type="AlphaFoldDB" id="A0A834AZ99"/>
<evidence type="ECO:0000313" key="2">
    <source>
        <dbReference type="EMBL" id="KAF6120043.1"/>
    </source>
</evidence>